<protein>
    <submittedName>
        <fullName evidence="2">Polysaccharide biosynthesis protein</fullName>
    </submittedName>
</protein>
<dbReference type="InterPro" id="IPR007235">
    <property type="entry name" value="Glyco_trans_28_C"/>
</dbReference>
<proteinExistence type="predicted"/>
<dbReference type="GO" id="GO:0016758">
    <property type="term" value="F:hexosyltransferase activity"/>
    <property type="evidence" value="ECO:0007669"/>
    <property type="project" value="InterPro"/>
</dbReference>
<evidence type="ECO:0000313" key="2">
    <source>
        <dbReference type="EMBL" id="HEN28964.1"/>
    </source>
</evidence>
<comment type="caution">
    <text evidence="2">The sequence shown here is derived from an EMBL/GenBank/DDBJ whole genome shotgun (WGS) entry which is preliminary data.</text>
</comment>
<dbReference type="Pfam" id="PF08660">
    <property type="entry name" value="Alg14"/>
    <property type="match status" value="1"/>
</dbReference>
<gene>
    <name evidence="2" type="ORF">ENQ77_10045</name>
</gene>
<dbReference type="PANTHER" id="PTHR21015">
    <property type="entry name" value="UDP-N-ACETYLGLUCOSAMINE--N-ACETYLMURAMYL-(PENTAPEPTIDE) PYROPHOSPHORYL-UNDECAPRENOL N-ACETYLGLUCOSAMINE TRANSFERASE 1"/>
    <property type="match status" value="1"/>
</dbReference>
<accession>A0A7C2K4S2</accession>
<dbReference type="GO" id="GO:0006488">
    <property type="term" value="P:dolichol-linked oligosaccharide biosynthetic process"/>
    <property type="evidence" value="ECO:0007669"/>
    <property type="project" value="InterPro"/>
</dbReference>
<dbReference type="AlphaFoldDB" id="A0A7C2K4S2"/>
<dbReference type="PANTHER" id="PTHR21015:SF22">
    <property type="entry name" value="GLYCOSYLTRANSFERASE"/>
    <property type="match status" value="1"/>
</dbReference>
<sequence>MKKQGLAERLKLASKNVLILAGGGGHTAYGYALAQRLYGKANLHFLVPEGDRLSYERLCKFGSVGFLLKPREAKTPTREFVPRLVKAFVEAFNKVPMDFDVVVSTGSNFCIPPCLFAWMKGIPVVNIESSVRFTKASKSALLLQPFSAITALQWEEQKKLLKKGTVVGPLIPKPEVEPWNGGYILVTGGTLGHKRLFDVIAESKLKNVVLQTGKVNPEPYRRRHPEWKILEHSARFYELVAGAEVVVTHFGATILEALVYRKPTVVVPNPEWTRTAGVEDAKHYARKVNAVLVSEINLKNLLTGIEEAKRRRAPVLIDGAQKLADMIINF</sequence>
<reference evidence="2" key="1">
    <citation type="journal article" date="2020" name="mSystems">
        <title>Genome- and Community-Level Interaction Insights into Carbon Utilization and Element Cycling Functions of Hydrothermarchaeota in Hydrothermal Sediment.</title>
        <authorList>
            <person name="Zhou Z."/>
            <person name="Liu Y."/>
            <person name="Xu W."/>
            <person name="Pan J."/>
            <person name="Luo Z.H."/>
            <person name="Li M."/>
        </authorList>
    </citation>
    <scope>NUCLEOTIDE SEQUENCE [LARGE SCALE GENOMIC DNA]</scope>
    <source>
        <strain evidence="2">SpSt-34</strain>
    </source>
</reference>
<name>A0A7C2K4S2_UNCW3</name>
<dbReference type="SUPFAM" id="SSF53756">
    <property type="entry name" value="UDP-Glycosyltransferase/glycogen phosphorylase"/>
    <property type="match status" value="1"/>
</dbReference>
<evidence type="ECO:0000259" key="1">
    <source>
        <dbReference type="Pfam" id="PF04101"/>
    </source>
</evidence>
<dbReference type="Pfam" id="PF04101">
    <property type="entry name" value="Glyco_tran_28_C"/>
    <property type="match status" value="1"/>
</dbReference>
<dbReference type="EMBL" id="DSOL01000286">
    <property type="protein sequence ID" value="HEN28964.1"/>
    <property type="molecule type" value="Genomic_DNA"/>
</dbReference>
<dbReference type="Gene3D" id="3.40.50.2000">
    <property type="entry name" value="Glycogen Phosphorylase B"/>
    <property type="match status" value="2"/>
</dbReference>
<organism evidence="2">
    <name type="scientific">candidate division WOR-3 bacterium</name>
    <dbReference type="NCBI Taxonomy" id="2052148"/>
    <lineage>
        <taxon>Bacteria</taxon>
        <taxon>Bacteria division WOR-3</taxon>
    </lineage>
</organism>
<dbReference type="InterPro" id="IPR013969">
    <property type="entry name" value="Oligosacch_biosynth_Alg14"/>
</dbReference>
<feature type="domain" description="Glycosyl transferase family 28 C-terminal" evidence="1">
    <location>
        <begin position="184"/>
        <end position="307"/>
    </location>
</feature>